<dbReference type="GeneID" id="81592765"/>
<organism evidence="2 3">
    <name type="scientific">Penicillium hordei</name>
    <dbReference type="NCBI Taxonomy" id="40994"/>
    <lineage>
        <taxon>Eukaryota</taxon>
        <taxon>Fungi</taxon>
        <taxon>Dikarya</taxon>
        <taxon>Ascomycota</taxon>
        <taxon>Pezizomycotina</taxon>
        <taxon>Eurotiomycetes</taxon>
        <taxon>Eurotiomycetidae</taxon>
        <taxon>Eurotiales</taxon>
        <taxon>Aspergillaceae</taxon>
        <taxon>Penicillium</taxon>
    </lineage>
</organism>
<reference evidence="2" key="1">
    <citation type="journal article" date="2023" name="IMA Fungus">
        <title>Comparative genomic study of the Penicillium genus elucidates a diverse pangenome and 15 lateral gene transfer events.</title>
        <authorList>
            <person name="Petersen C."/>
            <person name="Sorensen T."/>
            <person name="Nielsen M.R."/>
            <person name="Sondergaard T.E."/>
            <person name="Sorensen J.L."/>
            <person name="Fitzpatrick D.A."/>
            <person name="Frisvad J.C."/>
            <person name="Nielsen K.L."/>
        </authorList>
    </citation>
    <scope>NUCLEOTIDE SEQUENCE</scope>
    <source>
        <strain evidence="2">IBT 12815</strain>
    </source>
</reference>
<sequence length="491" mass="53615">MSNASFRLESFRPWNPFQDKAQPLRDSLDICRYPSPVSMTPTPPPSNPVDPVSKSQNLHAHEPGRHPLPARPPLEVCMDDGLHSDAQPTRHEPENLSFTTLTSPHAETFDSEDVLQLQDLPSTEDIDSAPIPDNGCLGAEHRSPGFESSDLDPGVIVGQHAQALGSSNHIRTGDLLGNEAIDPAILSDHGCPDSEHIQATDNITSVATHLDECPSNCSRFPNRDPSFQRSGHNTKETVDHDRQSSKVQKFSPTGKRKANNSSSRPTRGPGRGKNGSFPAVRAQFSALSVEDRLQFLSWLFEGALSHCVSTRANTDATSGSRSIPSQHVDISYDYPSSNTQLVDTQSTPTRKGLPTPHYEDKIGSQDSKQPPQKGSRARKTTGPSRLLSKDDKLLIELKEERSLPWKRIAEYFPGKSEGSLQVRYCTRLKGRKAGNSGHSGQSSNVSGSSYRGAPCEAVQAVGGKTKGIEGVSRPRYGPPRRRQTVDRYSPV</sequence>
<dbReference type="Proteomes" id="UP001213799">
    <property type="component" value="Unassembled WGS sequence"/>
</dbReference>
<accession>A0AAD6DLW0</accession>
<feature type="region of interest" description="Disordered" evidence="1">
    <location>
        <begin position="1"/>
        <end position="71"/>
    </location>
</feature>
<evidence type="ECO:0000313" key="3">
    <source>
        <dbReference type="Proteomes" id="UP001213799"/>
    </source>
</evidence>
<feature type="region of interest" description="Disordered" evidence="1">
    <location>
        <begin position="311"/>
        <end position="387"/>
    </location>
</feature>
<dbReference type="InterPro" id="IPR001005">
    <property type="entry name" value="SANT/Myb"/>
</dbReference>
<dbReference type="Pfam" id="PF13921">
    <property type="entry name" value="Myb_DNA-bind_6"/>
    <property type="match status" value="1"/>
</dbReference>
<name>A0AAD6DLW0_9EURO</name>
<reference evidence="2" key="2">
    <citation type="submission" date="2023-01" db="EMBL/GenBank/DDBJ databases">
        <authorList>
            <person name="Petersen C."/>
        </authorList>
    </citation>
    <scope>NUCLEOTIDE SEQUENCE</scope>
    <source>
        <strain evidence="2">IBT 12815</strain>
    </source>
</reference>
<keyword evidence="3" id="KW-1185">Reference proteome</keyword>
<comment type="caution">
    <text evidence="2">The sequence shown here is derived from an EMBL/GenBank/DDBJ whole genome shotgun (WGS) entry which is preliminary data.</text>
</comment>
<proteinExistence type="predicted"/>
<feature type="compositionally biased region" description="Polar residues" evidence="1">
    <location>
        <begin position="221"/>
        <end position="231"/>
    </location>
</feature>
<dbReference type="AlphaFoldDB" id="A0AAD6DLW0"/>
<protein>
    <recommendedName>
        <fullName evidence="4">Myb-like domain-containing protein</fullName>
    </recommendedName>
</protein>
<feature type="compositionally biased region" description="Polar residues" evidence="1">
    <location>
        <begin position="334"/>
        <end position="349"/>
    </location>
</feature>
<feature type="compositionally biased region" description="Basic and acidic residues" evidence="1">
    <location>
        <begin position="233"/>
        <end position="244"/>
    </location>
</feature>
<feature type="region of interest" description="Disordered" evidence="1">
    <location>
        <begin position="221"/>
        <end position="277"/>
    </location>
</feature>
<evidence type="ECO:0008006" key="4">
    <source>
        <dbReference type="Google" id="ProtNLM"/>
    </source>
</evidence>
<evidence type="ECO:0000313" key="2">
    <source>
        <dbReference type="EMBL" id="KAJ5588791.1"/>
    </source>
</evidence>
<feature type="compositionally biased region" description="Polar residues" evidence="1">
    <location>
        <begin position="311"/>
        <end position="325"/>
    </location>
</feature>
<gene>
    <name evidence="2" type="ORF">N7537_011469</name>
</gene>
<dbReference type="CDD" id="cd00167">
    <property type="entry name" value="SANT"/>
    <property type="match status" value="1"/>
</dbReference>
<feature type="compositionally biased region" description="Low complexity" evidence="1">
    <location>
        <begin position="434"/>
        <end position="449"/>
    </location>
</feature>
<evidence type="ECO:0000256" key="1">
    <source>
        <dbReference type="SAM" id="MobiDB-lite"/>
    </source>
</evidence>
<dbReference type="RefSeq" id="XP_056747810.1">
    <property type="nucleotide sequence ID" value="XM_056902523.1"/>
</dbReference>
<feature type="region of interest" description="Disordered" evidence="1">
    <location>
        <begin position="123"/>
        <end position="152"/>
    </location>
</feature>
<dbReference type="EMBL" id="JAQJAE010000006">
    <property type="protein sequence ID" value="KAJ5588791.1"/>
    <property type="molecule type" value="Genomic_DNA"/>
</dbReference>
<feature type="region of interest" description="Disordered" evidence="1">
    <location>
        <begin position="430"/>
        <end position="491"/>
    </location>
</feature>